<dbReference type="HOGENOM" id="CLU_2953067_0_0_6"/>
<dbReference type="EMBL" id="AE014075">
    <property type="protein sequence ID" value="AAN79837.1"/>
    <property type="molecule type" value="Genomic_DNA"/>
</dbReference>
<organism evidence="1 2">
    <name type="scientific">Escherichia coli O6:H1 (strain CFT073 / ATCC 700928 / UPEC)</name>
    <dbReference type="NCBI Taxonomy" id="199310"/>
    <lineage>
        <taxon>Bacteria</taxon>
        <taxon>Pseudomonadati</taxon>
        <taxon>Pseudomonadota</taxon>
        <taxon>Gammaproteobacteria</taxon>
        <taxon>Enterobacterales</taxon>
        <taxon>Enterobacteriaceae</taxon>
        <taxon>Escherichia</taxon>
    </lineage>
</organism>
<proteinExistence type="predicted"/>
<gene>
    <name evidence="1" type="ordered locus">c1367</name>
</gene>
<name>A0A0H2V6E0_ECOL6</name>
<keyword evidence="2" id="KW-1185">Reference proteome</keyword>
<sequence length="59" mass="6613">MSARISHEKSVIDNLVIAGGYWVSPLVWASGRFAILPTANCLSKKRRYLPLSQGPDVWR</sequence>
<dbReference type="STRING" id="199310.c1367"/>
<reference evidence="1 2" key="1">
    <citation type="journal article" date="2002" name="Proc. Natl. Acad. Sci. U.S.A.">
        <title>Extensive mosaic structure revealed by the complete genome sequence of uropathogenic Escherichia coli.</title>
        <authorList>
            <person name="Welch R.A."/>
            <person name="Burland V."/>
            <person name="Plunkett G.III."/>
            <person name="Redford P."/>
            <person name="Roesch P."/>
            <person name="Rasko D."/>
            <person name="Buckles E.L."/>
            <person name="Liou S.R."/>
            <person name="Boutin A."/>
            <person name="Hackett J."/>
            <person name="Stroud D."/>
            <person name="Mayhew G.F."/>
            <person name="Rose D.J."/>
            <person name="Zhou S."/>
            <person name="Schwartz D.C."/>
            <person name="Perna N.T."/>
            <person name="Mobley H.L."/>
            <person name="Donnenberg M.S."/>
            <person name="Blattner F.R."/>
        </authorList>
    </citation>
    <scope>NUCLEOTIDE SEQUENCE [LARGE SCALE GENOMIC DNA]</scope>
    <source>
        <strain evidence="2">CFT073 / ATCC 700928 / UPEC</strain>
    </source>
</reference>
<dbReference type="KEGG" id="ecc:c1367"/>
<evidence type="ECO:0000313" key="1">
    <source>
        <dbReference type="EMBL" id="AAN79837.1"/>
    </source>
</evidence>
<evidence type="ECO:0000313" key="2">
    <source>
        <dbReference type="Proteomes" id="UP000001410"/>
    </source>
</evidence>
<protein>
    <submittedName>
        <fullName evidence="1">Uncharacterized protein</fullName>
    </submittedName>
</protein>
<accession>A0A0H2V6E0</accession>
<dbReference type="Proteomes" id="UP000001410">
    <property type="component" value="Chromosome"/>
</dbReference>
<dbReference type="AlphaFoldDB" id="A0A0H2V6E0"/>